<evidence type="ECO:0000313" key="2">
    <source>
        <dbReference type="EMBL" id="KZT27474.1"/>
    </source>
</evidence>
<keyword evidence="3" id="KW-1185">Reference proteome</keyword>
<dbReference type="InParanoid" id="A0A165U0W5"/>
<sequence length="184" mass="20805">MTSCACNRKLTLCRTKVATFFARHKTVVPAGIWCRPWLSTKHSMSAVDSPHPFKTQANILISSTASRVDLCDHDHPRRACGCKGRLAVDDSLFAIVMTTDPYPWNRTRYSEGQSTQGRRRSRRHDLPPFPTLVTSALLNALCGSESGAKSLFQISPQSILENPCNRLQRLLWFLHARWNHDSQN</sequence>
<proteinExistence type="predicted"/>
<accession>A0A165U0W5</accession>
<organism evidence="2 3">
    <name type="scientific">Neolentinus lepideus HHB14362 ss-1</name>
    <dbReference type="NCBI Taxonomy" id="1314782"/>
    <lineage>
        <taxon>Eukaryota</taxon>
        <taxon>Fungi</taxon>
        <taxon>Dikarya</taxon>
        <taxon>Basidiomycota</taxon>
        <taxon>Agaricomycotina</taxon>
        <taxon>Agaricomycetes</taxon>
        <taxon>Gloeophyllales</taxon>
        <taxon>Gloeophyllaceae</taxon>
        <taxon>Neolentinus</taxon>
    </lineage>
</organism>
<dbReference type="EMBL" id="KV425562">
    <property type="protein sequence ID" value="KZT27474.1"/>
    <property type="molecule type" value="Genomic_DNA"/>
</dbReference>
<name>A0A165U0W5_9AGAM</name>
<reference evidence="2 3" key="1">
    <citation type="journal article" date="2016" name="Mol. Biol. Evol.">
        <title>Comparative Genomics of Early-Diverging Mushroom-Forming Fungi Provides Insights into the Origins of Lignocellulose Decay Capabilities.</title>
        <authorList>
            <person name="Nagy L.G."/>
            <person name="Riley R."/>
            <person name="Tritt A."/>
            <person name="Adam C."/>
            <person name="Daum C."/>
            <person name="Floudas D."/>
            <person name="Sun H."/>
            <person name="Yadav J.S."/>
            <person name="Pangilinan J."/>
            <person name="Larsson K.H."/>
            <person name="Matsuura K."/>
            <person name="Barry K."/>
            <person name="Labutti K."/>
            <person name="Kuo R."/>
            <person name="Ohm R.A."/>
            <person name="Bhattacharya S.S."/>
            <person name="Shirouzu T."/>
            <person name="Yoshinaga Y."/>
            <person name="Martin F.M."/>
            <person name="Grigoriev I.V."/>
            <person name="Hibbett D.S."/>
        </authorList>
    </citation>
    <scope>NUCLEOTIDE SEQUENCE [LARGE SCALE GENOMIC DNA]</scope>
    <source>
        <strain evidence="2 3">HHB14362 ss-1</strain>
    </source>
</reference>
<feature type="region of interest" description="Disordered" evidence="1">
    <location>
        <begin position="106"/>
        <end position="127"/>
    </location>
</feature>
<dbReference type="AlphaFoldDB" id="A0A165U0W5"/>
<protein>
    <submittedName>
        <fullName evidence="2">Uncharacterized protein</fullName>
    </submittedName>
</protein>
<evidence type="ECO:0000256" key="1">
    <source>
        <dbReference type="SAM" id="MobiDB-lite"/>
    </source>
</evidence>
<evidence type="ECO:0000313" key="3">
    <source>
        <dbReference type="Proteomes" id="UP000076761"/>
    </source>
</evidence>
<dbReference type="Proteomes" id="UP000076761">
    <property type="component" value="Unassembled WGS sequence"/>
</dbReference>
<gene>
    <name evidence="2" type="ORF">NEOLEDRAFT_145129</name>
</gene>